<dbReference type="InterPro" id="IPR011712">
    <property type="entry name" value="Sig_transdc_His_kin_sub3_dim/P"/>
</dbReference>
<dbReference type="Pfam" id="PF02518">
    <property type="entry name" value="HATPase_c"/>
    <property type="match status" value="1"/>
</dbReference>
<keyword evidence="5" id="KW-0902">Two-component regulatory system</keyword>
<gene>
    <name evidence="7" type="ORF">D3H35_22755</name>
</gene>
<keyword evidence="2" id="KW-0547">Nucleotide-binding</keyword>
<dbReference type="AlphaFoldDB" id="A0A398CJ21"/>
<dbReference type="SMART" id="SM00387">
    <property type="entry name" value="HATPase_c"/>
    <property type="match status" value="1"/>
</dbReference>
<keyword evidence="3" id="KW-0418">Kinase</keyword>
<reference evidence="7 8" key="1">
    <citation type="submission" date="2018-09" db="EMBL/GenBank/DDBJ databases">
        <title>Cohnella cavernae sp. nov., isolated from a karst cave.</title>
        <authorList>
            <person name="Zhu H."/>
        </authorList>
    </citation>
    <scope>NUCLEOTIDE SEQUENCE [LARGE SCALE GENOMIC DNA]</scope>
    <source>
        <strain evidence="7 8">K2E09-144</strain>
    </source>
</reference>
<evidence type="ECO:0000256" key="5">
    <source>
        <dbReference type="ARBA" id="ARBA00023012"/>
    </source>
</evidence>
<dbReference type="Gene3D" id="3.30.565.10">
    <property type="entry name" value="Histidine kinase-like ATPase, C-terminal domain"/>
    <property type="match status" value="1"/>
</dbReference>
<evidence type="ECO:0000313" key="7">
    <source>
        <dbReference type="EMBL" id="RIE01219.1"/>
    </source>
</evidence>
<dbReference type="Gene3D" id="1.20.5.1930">
    <property type="match status" value="1"/>
</dbReference>
<dbReference type="PANTHER" id="PTHR43642">
    <property type="entry name" value="HYBRID SIGNAL TRANSDUCTION HISTIDINE KINASE G"/>
    <property type="match status" value="1"/>
</dbReference>
<keyword evidence="4" id="KW-0067">ATP-binding</keyword>
<sequence>MREGFGLPWNILPLKYPFVRFAAAMVTGTMEAPQDCRGILRRISPMTDERLRAAMSVLDYASHASFVLDKNGWFSSILMMLELTITYGMTPEASVGFVGYAMVLNFKLHRQEAAYRWGKLACKVSKPNSRLHALAVTSFSVCYDSWRRYEPDFLPISADYVSKSALQSGDLWSANQSMLVNCALLFQFSHPLKDIYRRLLDYFPHLQRNNNILHGKQAAVLARMILDLTGYQEADDPYAEIDIQSKSFVEEVPGDDDHFLQESVYIYQYVTGYFFGQYEKAYFALEGCMRLAESRSEPLLDSSSHDYYRVLVLKERYAARTKREQAEDWLHIRRCLKRLKTMARRSPEHCLHKYLLAKAEAASLRHQDRQAETLYEQAWDTARANGYFHDAGAAAECYAKHGIARGKTRLAKLYMNEAYESYRKWGALAKTADMETKYGHLLNLKRETETDMERIDYLSVVMSAQALSGEMEMDKLLRMLMRIMLQNAGAEYGALIFEDDDGWKVEAYGTSEELSIQSIPLEQAQHLVPAAIISYTARTNEEVVLHDAAASGLFERNDYIKHKELKSVLCLPIMNQNKLICLLYLENNLSSGVFTEKRLDVLKLLSSQCAISIANAKLYSGIQFLKSSLEDQVAERTSALEKSMQATSEALAETTVYAERTRIAQEIHDIVGHTLTSTILQIEAGRRLLHKDMDSAVVRLKEAQDLVRHSLSEIRNSVHMLKEDKYYDIEASLRQLIQDTERNAGVVVHASIEPVPLMSFMHKKVIYHALQEGLTNGIRHGNSNEFYFRLEDDGSQVQFSLADNGRGASRIAMGFGLNMMRDRVQQLRGTLQIDSEPNKGSLLRIQLPHYT</sequence>
<dbReference type="InterPro" id="IPR036890">
    <property type="entry name" value="HATPase_C_sf"/>
</dbReference>
<dbReference type="InterPro" id="IPR029016">
    <property type="entry name" value="GAF-like_dom_sf"/>
</dbReference>
<organism evidence="7 8">
    <name type="scientific">Cohnella faecalis</name>
    <dbReference type="NCBI Taxonomy" id="2315694"/>
    <lineage>
        <taxon>Bacteria</taxon>
        <taxon>Bacillati</taxon>
        <taxon>Bacillota</taxon>
        <taxon>Bacilli</taxon>
        <taxon>Bacillales</taxon>
        <taxon>Paenibacillaceae</taxon>
        <taxon>Cohnella</taxon>
    </lineage>
</organism>
<dbReference type="Proteomes" id="UP000266340">
    <property type="component" value="Unassembled WGS sequence"/>
</dbReference>
<dbReference type="InterPro" id="IPR003594">
    <property type="entry name" value="HATPase_dom"/>
</dbReference>
<keyword evidence="8" id="KW-1185">Reference proteome</keyword>
<dbReference type="EMBL" id="QXJM01000040">
    <property type="protein sequence ID" value="RIE01219.1"/>
    <property type="molecule type" value="Genomic_DNA"/>
</dbReference>
<keyword evidence="1" id="KW-0808">Transferase</keyword>
<dbReference type="InterPro" id="IPR003018">
    <property type="entry name" value="GAF"/>
</dbReference>
<dbReference type="GO" id="GO:0016020">
    <property type="term" value="C:membrane"/>
    <property type="evidence" value="ECO:0007669"/>
    <property type="project" value="InterPro"/>
</dbReference>
<feature type="domain" description="Histidine kinase" evidence="6">
    <location>
        <begin position="670"/>
        <end position="851"/>
    </location>
</feature>
<evidence type="ECO:0000313" key="8">
    <source>
        <dbReference type="Proteomes" id="UP000266340"/>
    </source>
</evidence>
<comment type="caution">
    <text evidence="7">The sequence shown here is derived from an EMBL/GenBank/DDBJ whole genome shotgun (WGS) entry which is preliminary data.</text>
</comment>
<dbReference type="Pfam" id="PF01590">
    <property type="entry name" value="GAF"/>
    <property type="match status" value="1"/>
</dbReference>
<evidence type="ECO:0000256" key="4">
    <source>
        <dbReference type="ARBA" id="ARBA00022840"/>
    </source>
</evidence>
<dbReference type="Gene3D" id="3.30.450.40">
    <property type="match status" value="1"/>
</dbReference>
<accession>A0A398CJ21</accession>
<dbReference type="SUPFAM" id="SSF55874">
    <property type="entry name" value="ATPase domain of HSP90 chaperone/DNA topoisomerase II/histidine kinase"/>
    <property type="match status" value="1"/>
</dbReference>
<dbReference type="PANTHER" id="PTHR43642:SF1">
    <property type="entry name" value="HYBRID SIGNAL TRANSDUCTION HISTIDINE KINASE G"/>
    <property type="match status" value="1"/>
</dbReference>
<evidence type="ECO:0000256" key="3">
    <source>
        <dbReference type="ARBA" id="ARBA00022777"/>
    </source>
</evidence>
<dbReference type="Pfam" id="PF07730">
    <property type="entry name" value="HisKA_3"/>
    <property type="match status" value="1"/>
</dbReference>
<protein>
    <submittedName>
        <fullName evidence="7">GAF domain-containing protein</fullName>
    </submittedName>
</protein>
<dbReference type="CDD" id="cd16917">
    <property type="entry name" value="HATPase_UhpB-NarQ-NarX-like"/>
    <property type="match status" value="1"/>
</dbReference>
<dbReference type="InterPro" id="IPR053159">
    <property type="entry name" value="Hybrid_Histidine_Kinase"/>
</dbReference>
<dbReference type="GO" id="GO:0046983">
    <property type="term" value="F:protein dimerization activity"/>
    <property type="evidence" value="ECO:0007669"/>
    <property type="project" value="InterPro"/>
</dbReference>
<dbReference type="GO" id="GO:0000155">
    <property type="term" value="F:phosphorelay sensor kinase activity"/>
    <property type="evidence" value="ECO:0007669"/>
    <property type="project" value="InterPro"/>
</dbReference>
<evidence type="ECO:0000256" key="2">
    <source>
        <dbReference type="ARBA" id="ARBA00022741"/>
    </source>
</evidence>
<dbReference type="InterPro" id="IPR005467">
    <property type="entry name" value="His_kinase_dom"/>
</dbReference>
<dbReference type="PROSITE" id="PS50109">
    <property type="entry name" value="HIS_KIN"/>
    <property type="match status" value="1"/>
</dbReference>
<dbReference type="SUPFAM" id="SSF55781">
    <property type="entry name" value="GAF domain-like"/>
    <property type="match status" value="1"/>
</dbReference>
<evidence type="ECO:0000256" key="1">
    <source>
        <dbReference type="ARBA" id="ARBA00022679"/>
    </source>
</evidence>
<evidence type="ECO:0000259" key="6">
    <source>
        <dbReference type="PROSITE" id="PS50109"/>
    </source>
</evidence>
<proteinExistence type="predicted"/>
<name>A0A398CJ21_9BACL</name>
<dbReference type="SMART" id="SM00065">
    <property type="entry name" value="GAF"/>
    <property type="match status" value="1"/>
</dbReference>
<dbReference type="GO" id="GO:0005524">
    <property type="term" value="F:ATP binding"/>
    <property type="evidence" value="ECO:0007669"/>
    <property type="project" value="UniProtKB-KW"/>
</dbReference>